<dbReference type="GO" id="GO:0005737">
    <property type="term" value="C:cytoplasm"/>
    <property type="evidence" value="ECO:0007669"/>
    <property type="project" value="TreeGrafter"/>
</dbReference>
<dbReference type="PANTHER" id="PTHR47065:SF1">
    <property type="entry name" value="EF-HAND CALCIUM-BINDING DOMAIN-CONTAINING PROTEIN 9"/>
    <property type="match status" value="1"/>
</dbReference>
<dbReference type="Pfam" id="PF13499">
    <property type="entry name" value="EF-hand_7"/>
    <property type="match status" value="1"/>
</dbReference>
<evidence type="ECO:0000256" key="1">
    <source>
        <dbReference type="ARBA" id="ARBA00022723"/>
    </source>
</evidence>
<dbReference type="GO" id="GO:0030317">
    <property type="term" value="P:flagellated sperm motility"/>
    <property type="evidence" value="ECO:0007669"/>
    <property type="project" value="TreeGrafter"/>
</dbReference>
<feature type="region of interest" description="Disordered" evidence="3">
    <location>
        <begin position="178"/>
        <end position="208"/>
    </location>
</feature>
<dbReference type="KEGG" id="npd:112954330"/>
<feature type="domain" description="EF-hand" evidence="4">
    <location>
        <begin position="59"/>
        <end position="94"/>
    </location>
</feature>
<sequence length="227" mass="26636">MKLKPGCFLQYLYLDETYCLLSVRNAKALTDYFQLLDVHKKNALNNLQFYCFLHYVTDLKKQHIMLLFDLLDRNAEGSIGFDEFYLVVCLLLAHENHLEKQFIYRHSGPVFRLLDVDDGYTISPTEFQAAGFLFNLNKDELEKIFKEFDVSGEEKLNYKEFKMFTIFCIDKQQKKEKERKRRGLVAQGRVDATRPAEPASSPRTKHPHFYFQPETVQPHFSIPMGSA</sequence>
<dbReference type="Ensembl" id="ENSNPET00000004507.1">
    <property type="protein sequence ID" value="ENSNPEP00000004408.1"/>
    <property type="gene ID" value="ENSNPEG00000003377.1"/>
</dbReference>
<proteinExistence type="predicted"/>
<dbReference type="Gene3D" id="1.10.238.10">
    <property type="entry name" value="EF-hand"/>
    <property type="match status" value="2"/>
</dbReference>
<protein>
    <submittedName>
        <fullName evidence="5">EF-hand calcium binding domain 9</fullName>
    </submittedName>
</protein>
<evidence type="ECO:0000313" key="6">
    <source>
        <dbReference type="Proteomes" id="UP000694420"/>
    </source>
</evidence>
<dbReference type="PROSITE" id="PS00018">
    <property type="entry name" value="EF_HAND_1"/>
    <property type="match status" value="1"/>
</dbReference>
<keyword evidence="2" id="KW-0106">Calcium</keyword>
<evidence type="ECO:0000256" key="2">
    <source>
        <dbReference type="ARBA" id="ARBA00022837"/>
    </source>
</evidence>
<dbReference type="InterPro" id="IPR011992">
    <property type="entry name" value="EF-hand-dom_pair"/>
</dbReference>
<name>A0A8C7E9X6_NOTPE</name>
<dbReference type="CDD" id="cd00051">
    <property type="entry name" value="EFh"/>
    <property type="match status" value="1"/>
</dbReference>
<dbReference type="SUPFAM" id="SSF47473">
    <property type="entry name" value="EF-hand"/>
    <property type="match status" value="1"/>
</dbReference>
<dbReference type="Proteomes" id="UP000694420">
    <property type="component" value="Unplaced"/>
</dbReference>
<dbReference type="RefSeq" id="XP_025903288.1">
    <property type="nucleotide sequence ID" value="XM_026047503.1"/>
</dbReference>
<feature type="domain" description="EF-hand" evidence="4">
    <location>
        <begin position="136"/>
        <end position="171"/>
    </location>
</feature>
<dbReference type="CTD" id="285588"/>
<dbReference type="GO" id="GO:0097228">
    <property type="term" value="C:sperm principal piece"/>
    <property type="evidence" value="ECO:0007669"/>
    <property type="project" value="TreeGrafter"/>
</dbReference>
<keyword evidence="6" id="KW-1185">Reference proteome</keyword>
<keyword evidence="1" id="KW-0479">Metal-binding</keyword>
<evidence type="ECO:0000313" key="5">
    <source>
        <dbReference type="Ensembl" id="ENSNPEP00000004408.1"/>
    </source>
</evidence>
<dbReference type="GO" id="GO:0061891">
    <property type="term" value="F:calcium ion sensor activity"/>
    <property type="evidence" value="ECO:0007669"/>
    <property type="project" value="TreeGrafter"/>
</dbReference>
<evidence type="ECO:0000256" key="3">
    <source>
        <dbReference type="SAM" id="MobiDB-lite"/>
    </source>
</evidence>
<dbReference type="PROSITE" id="PS50222">
    <property type="entry name" value="EF_HAND_2"/>
    <property type="match status" value="2"/>
</dbReference>
<reference evidence="5" key="2">
    <citation type="submission" date="2025-09" db="UniProtKB">
        <authorList>
            <consortium name="Ensembl"/>
        </authorList>
    </citation>
    <scope>IDENTIFICATION</scope>
</reference>
<evidence type="ECO:0000259" key="4">
    <source>
        <dbReference type="PROSITE" id="PS50222"/>
    </source>
</evidence>
<accession>A0A8C7E9X6</accession>
<dbReference type="InterPro" id="IPR042798">
    <property type="entry name" value="EFCAB9"/>
</dbReference>
<dbReference type="InterPro" id="IPR018247">
    <property type="entry name" value="EF_Hand_1_Ca_BS"/>
</dbReference>
<dbReference type="GeneID" id="112954330"/>
<gene>
    <name evidence="5" type="primary">EFCAB9</name>
</gene>
<dbReference type="PANTHER" id="PTHR47065">
    <property type="entry name" value="EF-HAND CALCIUM-BINDING DOMAIN-CONTAINING PROTEIN 9"/>
    <property type="match status" value="1"/>
</dbReference>
<dbReference type="InterPro" id="IPR002048">
    <property type="entry name" value="EF_hand_dom"/>
</dbReference>
<dbReference type="GO" id="GO:0005509">
    <property type="term" value="F:calcium ion binding"/>
    <property type="evidence" value="ECO:0007669"/>
    <property type="project" value="InterPro"/>
</dbReference>
<reference evidence="5" key="1">
    <citation type="submission" date="2025-08" db="UniProtKB">
        <authorList>
            <consortium name="Ensembl"/>
        </authorList>
    </citation>
    <scope>IDENTIFICATION</scope>
</reference>
<dbReference type="OrthoDB" id="186625at2759"/>
<organism evidence="5 6">
    <name type="scientific">Nothoprocta perdicaria</name>
    <name type="common">Chilean tinamou</name>
    <name type="synonym">Crypturus perdicarius</name>
    <dbReference type="NCBI Taxonomy" id="30464"/>
    <lineage>
        <taxon>Eukaryota</taxon>
        <taxon>Metazoa</taxon>
        <taxon>Chordata</taxon>
        <taxon>Craniata</taxon>
        <taxon>Vertebrata</taxon>
        <taxon>Euteleostomi</taxon>
        <taxon>Archelosauria</taxon>
        <taxon>Archosauria</taxon>
        <taxon>Dinosauria</taxon>
        <taxon>Saurischia</taxon>
        <taxon>Theropoda</taxon>
        <taxon>Coelurosauria</taxon>
        <taxon>Aves</taxon>
        <taxon>Palaeognathae</taxon>
        <taxon>Tinamiformes</taxon>
        <taxon>Tinamidae</taxon>
        <taxon>Nothoprocta</taxon>
    </lineage>
</organism>
<dbReference type="AlphaFoldDB" id="A0A8C7E9X6"/>